<proteinExistence type="predicted"/>
<organism evidence="1 2">
    <name type="scientific">Hyalomma asiaticum</name>
    <name type="common">Tick</name>
    <dbReference type="NCBI Taxonomy" id="266040"/>
    <lineage>
        <taxon>Eukaryota</taxon>
        <taxon>Metazoa</taxon>
        <taxon>Ecdysozoa</taxon>
        <taxon>Arthropoda</taxon>
        <taxon>Chelicerata</taxon>
        <taxon>Arachnida</taxon>
        <taxon>Acari</taxon>
        <taxon>Parasitiformes</taxon>
        <taxon>Ixodida</taxon>
        <taxon>Ixodoidea</taxon>
        <taxon>Ixodidae</taxon>
        <taxon>Hyalomminae</taxon>
        <taxon>Hyalomma</taxon>
    </lineage>
</organism>
<dbReference type="EMBL" id="CM023482">
    <property type="protein sequence ID" value="KAH6940329.1"/>
    <property type="molecule type" value="Genomic_DNA"/>
</dbReference>
<protein>
    <submittedName>
        <fullName evidence="1">Uncharacterized protein</fullName>
    </submittedName>
</protein>
<evidence type="ECO:0000313" key="1">
    <source>
        <dbReference type="EMBL" id="KAH6940329.1"/>
    </source>
</evidence>
<gene>
    <name evidence="1" type="ORF">HPB50_026703</name>
</gene>
<evidence type="ECO:0000313" key="2">
    <source>
        <dbReference type="Proteomes" id="UP000821845"/>
    </source>
</evidence>
<keyword evidence="2" id="KW-1185">Reference proteome</keyword>
<accession>A0ACB7T5Z2</accession>
<dbReference type="Proteomes" id="UP000821845">
    <property type="component" value="Chromosome 2"/>
</dbReference>
<comment type="caution">
    <text evidence="1">The sequence shown here is derived from an EMBL/GenBank/DDBJ whole genome shotgun (WGS) entry which is preliminary data.</text>
</comment>
<name>A0ACB7T5Z2_HYAAI</name>
<sequence>MKRWHPTIAGSVKQDERLTAARYPSMVITSVCESVLQDLNPNAQDQQVERDSRKVQVIPYLRKISPAILKRW</sequence>
<reference evidence="1" key="1">
    <citation type="submission" date="2020-05" db="EMBL/GenBank/DDBJ databases">
        <title>Large-scale comparative analyses of tick genomes elucidate their genetic diversity and vector capacities.</title>
        <authorList>
            <person name="Jia N."/>
            <person name="Wang J."/>
            <person name="Shi W."/>
            <person name="Du L."/>
            <person name="Sun Y."/>
            <person name="Zhan W."/>
            <person name="Jiang J."/>
            <person name="Wang Q."/>
            <person name="Zhang B."/>
            <person name="Ji P."/>
            <person name="Sakyi L.B."/>
            <person name="Cui X."/>
            <person name="Yuan T."/>
            <person name="Jiang B."/>
            <person name="Yang W."/>
            <person name="Lam T.T.-Y."/>
            <person name="Chang Q."/>
            <person name="Ding S."/>
            <person name="Wang X."/>
            <person name="Zhu J."/>
            <person name="Ruan X."/>
            <person name="Zhao L."/>
            <person name="Wei J."/>
            <person name="Que T."/>
            <person name="Du C."/>
            <person name="Cheng J."/>
            <person name="Dai P."/>
            <person name="Han X."/>
            <person name="Huang E."/>
            <person name="Gao Y."/>
            <person name="Liu J."/>
            <person name="Shao H."/>
            <person name="Ye R."/>
            <person name="Li L."/>
            <person name="Wei W."/>
            <person name="Wang X."/>
            <person name="Wang C."/>
            <person name="Yang T."/>
            <person name="Huo Q."/>
            <person name="Li W."/>
            <person name="Guo W."/>
            <person name="Chen H."/>
            <person name="Zhou L."/>
            <person name="Ni X."/>
            <person name="Tian J."/>
            <person name="Zhou Y."/>
            <person name="Sheng Y."/>
            <person name="Liu T."/>
            <person name="Pan Y."/>
            <person name="Xia L."/>
            <person name="Li J."/>
            <person name="Zhao F."/>
            <person name="Cao W."/>
        </authorList>
    </citation>
    <scope>NUCLEOTIDE SEQUENCE</scope>
    <source>
        <strain evidence="1">Hyas-2018</strain>
    </source>
</reference>